<evidence type="ECO:0000256" key="7">
    <source>
        <dbReference type="ARBA" id="ARBA00022946"/>
    </source>
</evidence>
<dbReference type="PANTHER" id="PTHR22808">
    <property type="entry name" value="NCL1 YEAST -RELATED NOL1/NOP2/FMU SUN DOMAIN-CONTAINING"/>
    <property type="match status" value="1"/>
</dbReference>
<evidence type="ECO:0000256" key="8">
    <source>
        <dbReference type="ARBA" id="ARBA00023128"/>
    </source>
</evidence>
<keyword evidence="7" id="KW-0809">Transit peptide</keyword>
<protein>
    <recommendedName>
        <fullName evidence="9">NOL1/NOP2/Sun domain family member 4</fullName>
    </recommendedName>
</protein>
<evidence type="ECO:0000256" key="5">
    <source>
        <dbReference type="ARBA" id="ARBA00022691"/>
    </source>
</evidence>
<evidence type="ECO:0000256" key="10">
    <source>
        <dbReference type="ARBA" id="ARBA00049302"/>
    </source>
</evidence>
<evidence type="ECO:0000256" key="1">
    <source>
        <dbReference type="ARBA" id="ARBA00004173"/>
    </source>
</evidence>
<dbReference type="InterPro" id="IPR029063">
    <property type="entry name" value="SAM-dependent_MTases_sf"/>
</dbReference>
<name>A0ABN7AJY4_9HEMI</name>
<dbReference type="InterPro" id="IPR023267">
    <property type="entry name" value="RCMT"/>
</dbReference>
<feature type="domain" description="SAM-dependent MTase RsmB/NOP-type" evidence="12">
    <location>
        <begin position="1"/>
        <end position="183"/>
    </location>
</feature>
<dbReference type="Gene3D" id="3.40.50.150">
    <property type="entry name" value="Vaccinia Virus protein VP39"/>
    <property type="match status" value="1"/>
</dbReference>
<evidence type="ECO:0000256" key="4">
    <source>
        <dbReference type="ARBA" id="ARBA00022679"/>
    </source>
</evidence>
<dbReference type="InterPro" id="IPR001678">
    <property type="entry name" value="MeTrfase_RsmB-F_NOP2_dom"/>
</dbReference>
<keyword evidence="6 11" id="KW-0694">RNA-binding</keyword>
<reference evidence="13 14" key="1">
    <citation type="submission" date="2023-09" db="EMBL/GenBank/DDBJ databases">
        <title>Nesidiocoris tenuis whole genome shotgun sequence.</title>
        <authorList>
            <person name="Shibata T."/>
            <person name="Shimoda M."/>
            <person name="Kobayashi T."/>
            <person name="Uehara T."/>
        </authorList>
    </citation>
    <scope>NUCLEOTIDE SEQUENCE [LARGE SCALE GENOMIC DNA]</scope>
    <source>
        <strain evidence="13 14">Japan</strain>
    </source>
</reference>
<dbReference type="InterPro" id="IPR049560">
    <property type="entry name" value="MeTrfase_RsmB-F_NOP2_cat"/>
</dbReference>
<evidence type="ECO:0000256" key="6">
    <source>
        <dbReference type="ARBA" id="ARBA00022884"/>
    </source>
</evidence>
<evidence type="ECO:0000256" key="9">
    <source>
        <dbReference type="ARBA" id="ARBA00042050"/>
    </source>
</evidence>
<dbReference type="PRINTS" id="PR02008">
    <property type="entry name" value="RCMTFAMILY"/>
</dbReference>
<evidence type="ECO:0000313" key="14">
    <source>
        <dbReference type="Proteomes" id="UP001307889"/>
    </source>
</evidence>
<comment type="similarity">
    <text evidence="11">Belongs to the class I-like SAM-binding methyltransferase superfamily. RsmB/NOP family.</text>
</comment>
<organism evidence="13 14">
    <name type="scientific">Nesidiocoris tenuis</name>
    <dbReference type="NCBI Taxonomy" id="355587"/>
    <lineage>
        <taxon>Eukaryota</taxon>
        <taxon>Metazoa</taxon>
        <taxon>Ecdysozoa</taxon>
        <taxon>Arthropoda</taxon>
        <taxon>Hexapoda</taxon>
        <taxon>Insecta</taxon>
        <taxon>Pterygota</taxon>
        <taxon>Neoptera</taxon>
        <taxon>Paraneoptera</taxon>
        <taxon>Hemiptera</taxon>
        <taxon>Heteroptera</taxon>
        <taxon>Panheteroptera</taxon>
        <taxon>Cimicomorpha</taxon>
        <taxon>Miridae</taxon>
        <taxon>Dicyphina</taxon>
        <taxon>Nesidiocoris</taxon>
    </lineage>
</organism>
<sequence>MNDLSLSRANRLQKVVQEFLFNSDKKIADKALRITCDDGRGIEDIDLYNKILVDVPCTTDRHSVTEDDNNIFRSDRLRERIKIPDLQSALLISALNLVKVGGTVVYSTCSLSPIQNDGVVNMALKTVHERTSKKIAIIDMTKALEPTKVMFSYRSNVMKFGHQIVPYLPDNYGPMYCCKLVRLE</sequence>
<feature type="binding site" evidence="11">
    <location>
        <position position="3"/>
    </location>
    <ligand>
        <name>S-adenosyl-L-methionine</name>
        <dbReference type="ChEBI" id="CHEBI:59789"/>
    </ligand>
</feature>
<dbReference type="SUPFAM" id="SSF53335">
    <property type="entry name" value="S-adenosyl-L-methionine-dependent methyltransferases"/>
    <property type="match status" value="1"/>
</dbReference>
<dbReference type="Pfam" id="PF01189">
    <property type="entry name" value="Methyltr_RsmB-F"/>
    <property type="match status" value="1"/>
</dbReference>
<dbReference type="Proteomes" id="UP001307889">
    <property type="component" value="Chromosome 3"/>
</dbReference>
<keyword evidence="4 11" id="KW-0808">Transferase</keyword>
<comment type="catalytic activity">
    <reaction evidence="10">
        <text>a cytidine in rRNA + S-adenosyl-L-methionine = a 5-methylcytidine in rRNA + S-adenosyl-L-homocysteine + H(+)</text>
        <dbReference type="Rhea" id="RHEA:61484"/>
        <dbReference type="Rhea" id="RHEA-COMP:15836"/>
        <dbReference type="Rhea" id="RHEA-COMP:15837"/>
        <dbReference type="ChEBI" id="CHEBI:15378"/>
        <dbReference type="ChEBI" id="CHEBI:57856"/>
        <dbReference type="ChEBI" id="CHEBI:59789"/>
        <dbReference type="ChEBI" id="CHEBI:74483"/>
        <dbReference type="ChEBI" id="CHEBI:82748"/>
    </reaction>
</comment>
<feature type="binding site" evidence="11">
    <location>
        <position position="54"/>
    </location>
    <ligand>
        <name>S-adenosyl-L-methionine</name>
        <dbReference type="ChEBI" id="CHEBI:59789"/>
    </ligand>
</feature>
<keyword evidence="5 11" id="KW-0949">S-adenosyl-L-methionine</keyword>
<evidence type="ECO:0000313" key="13">
    <source>
        <dbReference type="EMBL" id="BES92273.1"/>
    </source>
</evidence>
<evidence type="ECO:0000256" key="11">
    <source>
        <dbReference type="PROSITE-ProRule" id="PRU01023"/>
    </source>
</evidence>
<keyword evidence="2" id="KW-0698">rRNA processing</keyword>
<keyword evidence="8" id="KW-0496">Mitochondrion</keyword>
<keyword evidence="3 11" id="KW-0489">Methyltransferase</keyword>
<proteinExistence type="inferred from homology"/>
<evidence type="ECO:0000256" key="2">
    <source>
        <dbReference type="ARBA" id="ARBA00022552"/>
    </source>
</evidence>
<feature type="active site" description="Nucleophile" evidence="11">
    <location>
        <position position="109"/>
    </location>
</feature>
<accession>A0ABN7AJY4</accession>
<comment type="caution">
    <text evidence="11">Lacks conserved residue(s) required for the propagation of feature annotation.</text>
</comment>
<dbReference type="PANTHER" id="PTHR22808:SF3">
    <property type="entry name" value="5-METHYLCYTOSINE RRNA METHYLTRANSFERASE NSUN4"/>
    <property type="match status" value="1"/>
</dbReference>
<evidence type="ECO:0000259" key="12">
    <source>
        <dbReference type="PROSITE" id="PS51686"/>
    </source>
</evidence>
<comment type="subcellular location">
    <subcellularLocation>
        <location evidence="1">Mitochondrion</location>
    </subcellularLocation>
</comment>
<keyword evidence="14" id="KW-1185">Reference proteome</keyword>
<dbReference type="PROSITE" id="PS51686">
    <property type="entry name" value="SAM_MT_RSMB_NOP"/>
    <property type="match status" value="1"/>
</dbReference>
<dbReference type="EMBL" id="AP028911">
    <property type="protein sequence ID" value="BES92273.1"/>
    <property type="molecule type" value="Genomic_DNA"/>
</dbReference>
<evidence type="ECO:0000256" key="3">
    <source>
        <dbReference type="ARBA" id="ARBA00022603"/>
    </source>
</evidence>
<gene>
    <name evidence="13" type="ORF">NTJ_05081</name>
</gene>